<keyword evidence="1" id="KW-1133">Transmembrane helix</keyword>
<dbReference type="RefSeq" id="WP_116007057.1">
    <property type="nucleotide sequence ID" value="NZ_QUOU01000001.1"/>
</dbReference>
<evidence type="ECO:0008006" key="4">
    <source>
        <dbReference type="Google" id="ProtNLM"/>
    </source>
</evidence>
<feature type="transmembrane region" description="Helical" evidence="1">
    <location>
        <begin position="12"/>
        <end position="33"/>
    </location>
</feature>
<dbReference type="OrthoDB" id="9959622at2"/>
<organism evidence="2 3">
    <name type="scientific">Thalassotalea euphylliae</name>
    <dbReference type="NCBI Taxonomy" id="1655234"/>
    <lineage>
        <taxon>Bacteria</taxon>
        <taxon>Pseudomonadati</taxon>
        <taxon>Pseudomonadota</taxon>
        <taxon>Gammaproteobacteria</taxon>
        <taxon>Alteromonadales</taxon>
        <taxon>Colwelliaceae</taxon>
        <taxon>Thalassotalea</taxon>
    </lineage>
</organism>
<proteinExistence type="predicted"/>
<sequence length="146" mass="16265">MKVIEKKDLLIVSSYPYKVAVTCLLFIFGTLYISQFQPLSFNALSIGFVVPSLLLLVLDFKLSIFDLTNQQLLISQFSIKGKRRTLLAFDDIVQIRANSGNGYANHNGVVGVIAHNQFYALTALTDSNRKQQRVLANKLQTLIANG</sequence>
<keyword evidence="1" id="KW-0472">Membrane</keyword>
<dbReference type="AlphaFoldDB" id="A0A3E0TPM9"/>
<feature type="transmembrane region" description="Helical" evidence="1">
    <location>
        <begin position="39"/>
        <end position="58"/>
    </location>
</feature>
<accession>A0A3E0TPM9</accession>
<gene>
    <name evidence="2" type="ORF">DXX93_04745</name>
</gene>
<evidence type="ECO:0000256" key="1">
    <source>
        <dbReference type="SAM" id="Phobius"/>
    </source>
</evidence>
<name>A0A3E0TPM9_9GAMM</name>
<comment type="caution">
    <text evidence="2">The sequence shown here is derived from an EMBL/GenBank/DDBJ whole genome shotgun (WGS) entry which is preliminary data.</text>
</comment>
<protein>
    <recommendedName>
        <fullName evidence="4">PH domain-containing protein</fullName>
    </recommendedName>
</protein>
<dbReference type="Proteomes" id="UP000256478">
    <property type="component" value="Unassembled WGS sequence"/>
</dbReference>
<reference evidence="2 3" key="1">
    <citation type="submission" date="2018-08" db="EMBL/GenBank/DDBJ databases">
        <title>Thalassotalea euphylliae genome.</title>
        <authorList>
            <person name="Summers S."/>
            <person name="Rice S.A."/>
            <person name="Freckelton M.L."/>
            <person name="Nedved B.T."/>
            <person name="Hadfield M.G."/>
        </authorList>
    </citation>
    <scope>NUCLEOTIDE SEQUENCE [LARGE SCALE GENOMIC DNA]</scope>
    <source>
        <strain evidence="2 3">H1</strain>
    </source>
</reference>
<dbReference type="EMBL" id="QUOU01000001">
    <property type="protein sequence ID" value="REL25935.1"/>
    <property type="molecule type" value="Genomic_DNA"/>
</dbReference>
<keyword evidence="1" id="KW-0812">Transmembrane</keyword>
<evidence type="ECO:0000313" key="2">
    <source>
        <dbReference type="EMBL" id="REL25935.1"/>
    </source>
</evidence>
<evidence type="ECO:0000313" key="3">
    <source>
        <dbReference type="Proteomes" id="UP000256478"/>
    </source>
</evidence>